<evidence type="ECO:0000259" key="4">
    <source>
        <dbReference type="PROSITE" id="PS50893"/>
    </source>
</evidence>
<dbReference type="Gene3D" id="3.40.50.300">
    <property type="entry name" value="P-loop containing nucleotide triphosphate hydrolases"/>
    <property type="match status" value="1"/>
</dbReference>
<dbReference type="Proteomes" id="UP000027821">
    <property type="component" value="Unassembled WGS sequence"/>
</dbReference>
<reference evidence="5 6" key="1">
    <citation type="submission" date="2014-04" db="EMBL/GenBank/DDBJ databases">
        <title>Characterization and application of a salt tolerant electro-active bacterium.</title>
        <authorList>
            <person name="Yang L."/>
            <person name="Wei S."/>
            <person name="Tay Q.X.M."/>
        </authorList>
    </citation>
    <scope>NUCLEOTIDE SEQUENCE [LARGE SCALE GENOMIC DNA]</scope>
    <source>
        <strain evidence="5 6">LY1</strain>
    </source>
</reference>
<organism evidence="5 6">
    <name type="scientific">Anditalea andensis</name>
    <dbReference type="NCBI Taxonomy" id="1048983"/>
    <lineage>
        <taxon>Bacteria</taxon>
        <taxon>Pseudomonadati</taxon>
        <taxon>Bacteroidota</taxon>
        <taxon>Cytophagia</taxon>
        <taxon>Cytophagales</taxon>
        <taxon>Cytophagaceae</taxon>
        <taxon>Anditalea</taxon>
    </lineage>
</organism>
<keyword evidence="1" id="KW-0813">Transport</keyword>
<dbReference type="GO" id="GO:0005524">
    <property type="term" value="F:ATP binding"/>
    <property type="evidence" value="ECO:0007669"/>
    <property type="project" value="UniProtKB-KW"/>
</dbReference>
<dbReference type="SMART" id="SM00382">
    <property type="entry name" value="AAA"/>
    <property type="match status" value="1"/>
</dbReference>
<evidence type="ECO:0000256" key="1">
    <source>
        <dbReference type="ARBA" id="ARBA00022448"/>
    </source>
</evidence>
<keyword evidence="2" id="KW-0547">Nucleotide-binding</keyword>
<proteinExistence type="predicted"/>
<evidence type="ECO:0000313" key="6">
    <source>
        <dbReference type="Proteomes" id="UP000027821"/>
    </source>
</evidence>
<dbReference type="PANTHER" id="PTHR42939">
    <property type="entry name" value="ABC TRANSPORTER ATP-BINDING PROTEIN ALBC-RELATED"/>
    <property type="match status" value="1"/>
</dbReference>
<dbReference type="PANTHER" id="PTHR42939:SF1">
    <property type="entry name" value="ABC TRANSPORTER ATP-BINDING PROTEIN ALBC-RELATED"/>
    <property type="match status" value="1"/>
</dbReference>
<dbReference type="EMBL" id="JMIH01000034">
    <property type="protein sequence ID" value="KEO71919.1"/>
    <property type="molecule type" value="Genomic_DNA"/>
</dbReference>
<evidence type="ECO:0000256" key="3">
    <source>
        <dbReference type="ARBA" id="ARBA00022840"/>
    </source>
</evidence>
<name>A0A074KSM1_9BACT</name>
<dbReference type="RefSeq" id="WP_035078917.1">
    <property type="nucleotide sequence ID" value="NZ_JMIH01000034.1"/>
</dbReference>
<evidence type="ECO:0000313" key="5">
    <source>
        <dbReference type="EMBL" id="KEO71919.1"/>
    </source>
</evidence>
<dbReference type="GO" id="GO:0016887">
    <property type="term" value="F:ATP hydrolysis activity"/>
    <property type="evidence" value="ECO:0007669"/>
    <property type="project" value="InterPro"/>
</dbReference>
<dbReference type="InterPro" id="IPR003593">
    <property type="entry name" value="AAA+_ATPase"/>
</dbReference>
<dbReference type="AlphaFoldDB" id="A0A074KSM1"/>
<gene>
    <name evidence="5" type="ORF">EL17_20600</name>
</gene>
<keyword evidence="6" id="KW-1185">Reference proteome</keyword>
<dbReference type="STRING" id="1048983.EL17_20600"/>
<dbReference type="SUPFAM" id="SSF52540">
    <property type="entry name" value="P-loop containing nucleoside triphosphate hydrolases"/>
    <property type="match status" value="1"/>
</dbReference>
<dbReference type="InterPro" id="IPR017871">
    <property type="entry name" value="ABC_transporter-like_CS"/>
</dbReference>
<feature type="domain" description="ABC transporter" evidence="4">
    <location>
        <begin position="2"/>
        <end position="231"/>
    </location>
</feature>
<sequence>MIKTENLSKKYEAQVALHSLNLDIKKGEIYALLGSNGAGKSTTIHLLMGFMKPTSGLAYINELQVKPNDSAIKQWVAYIPEVVNLYPNFSALENLDFFSGLSGFKYTKDQQVALLREAGLRDEFLKKPVGAFSKGMRQKVGISIALGKQAKAILMDEPTSGLDPYASNEFSEILHTLSKKGVSILMATHDLFRAKESGHRIGIMHLGHLLLEQDTSSVSQVELEQLYMHTIQSFNNQDQKIII</sequence>
<dbReference type="PROSITE" id="PS00211">
    <property type="entry name" value="ABC_TRANSPORTER_1"/>
    <property type="match status" value="1"/>
</dbReference>
<protein>
    <submittedName>
        <fullName evidence="5">ABC transporter ATP-binding protein</fullName>
    </submittedName>
</protein>
<comment type="caution">
    <text evidence="5">The sequence shown here is derived from an EMBL/GenBank/DDBJ whole genome shotgun (WGS) entry which is preliminary data.</text>
</comment>
<dbReference type="PROSITE" id="PS50893">
    <property type="entry name" value="ABC_TRANSPORTER_2"/>
    <property type="match status" value="1"/>
</dbReference>
<dbReference type="CDD" id="cd03230">
    <property type="entry name" value="ABC_DR_subfamily_A"/>
    <property type="match status" value="1"/>
</dbReference>
<dbReference type="InterPro" id="IPR003439">
    <property type="entry name" value="ABC_transporter-like_ATP-bd"/>
</dbReference>
<dbReference type="InterPro" id="IPR027417">
    <property type="entry name" value="P-loop_NTPase"/>
</dbReference>
<dbReference type="InterPro" id="IPR051782">
    <property type="entry name" value="ABC_Transporter_VariousFunc"/>
</dbReference>
<dbReference type="OrthoDB" id="9808363at2"/>
<dbReference type="Pfam" id="PF00005">
    <property type="entry name" value="ABC_tran"/>
    <property type="match status" value="1"/>
</dbReference>
<keyword evidence="3 5" id="KW-0067">ATP-binding</keyword>
<evidence type="ECO:0000256" key="2">
    <source>
        <dbReference type="ARBA" id="ARBA00022741"/>
    </source>
</evidence>
<accession>A0A074KSM1</accession>
<dbReference type="eggNOG" id="COG1131">
    <property type="taxonomic scope" value="Bacteria"/>
</dbReference>